<name>A0ABV6QF90_9FLAO</name>
<feature type="chain" id="PRO_5045730175" description="Lipoprotein" evidence="1">
    <location>
        <begin position="24"/>
        <end position="258"/>
    </location>
</feature>
<gene>
    <name evidence="2" type="ORF">ACFFGA_15975</name>
</gene>
<proteinExistence type="predicted"/>
<evidence type="ECO:0000256" key="1">
    <source>
        <dbReference type="SAM" id="SignalP"/>
    </source>
</evidence>
<feature type="signal peptide" evidence="1">
    <location>
        <begin position="1"/>
        <end position="23"/>
    </location>
</feature>
<sequence>MKPTRLIYCFALLHLILSCSSNDDSNNNSDLFSNYVTQCNDGTTTITGGKAAYWDFANAKPIGLTQIPLIQNPGQQFIHSLQPLLGFTIPQGFTAFELTNPQTQTIGVDVFRNDNAVFFRWIPSSSVIGQQIPSQNFIANEINNLFAFYNFNGTPEVLCSEFKQQVFSTIPMEFNARLLRFNGRIAQVWIITTYAAGSTYITTSITTAPEAEYDAQVANTFLPINYQLYVDNNGGIVDNDMDGFDILRDPDDNDPNVP</sequence>
<dbReference type="RefSeq" id="WP_386065623.1">
    <property type="nucleotide sequence ID" value="NZ_JBHLTQ010000019.1"/>
</dbReference>
<evidence type="ECO:0000313" key="3">
    <source>
        <dbReference type="Proteomes" id="UP001589832"/>
    </source>
</evidence>
<keyword evidence="3" id="KW-1185">Reference proteome</keyword>
<evidence type="ECO:0008006" key="4">
    <source>
        <dbReference type="Google" id="ProtNLM"/>
    </source>
</evidence>
<dbReference type="Proteomes" id="UP001589832">
    <property type="component" value="Unassembled WGS sequence"/>
</dbReference>
<organism evidence="2 3">
    <name type="scientific">Winogradskyella pulchriflava</name>
    <dbReference type="NCBI Taxonomy" id="1110688"/>
    <lineage>
        <taxon>Bacteria</taxon>
        <taxon>Pseudomonadati</taxon>
        <taxon>Bacteroidota</taxon>
        <taxon>Flavobacteriia</taxon>
        <taxon>Flavobacteriales</taxon>
        <taxon>Flavobacteriaceae</taxon>
        <taxon>Winogradskyella</taxon>
    </lineage>
</organism>
<accession>A0ABV6QF90</accession>
<reference evidence="2 3" key="1">
    <citation type="submission" date="2024-09" db="EMBL/GenBank/DDBJ databases">
        <authorList>
            <person name="Sun Q."/>
            <person name="Mori K."/>
        </authorList>
    </citation>
    <scope>NUCLEOTIDE SEQUENCE [LARGE SCALE GENOMIC DNA]</scope>
    <source>
        <strain evidence="2 3">NCAIM B.02481</strain>
    </source>
</reference>
<dbReference type="PROSITE" id="PS51257">
    <property type="entry name" value="PROKAR_LIPOPROTEIN"/>
    <property type="match status" value="1"/>
</dbReference>
<dbReference type="EMBL" id="JBHLTQ010000019">
    <property type="protein sequence ID" value="MFC0606056.1"/>
    <property type="molecule type" value="Genomic_DNA"/>
</dbReference>
<keyword evidence="1" id="KW-0732">Signal</keyword>
<comment type="caution">
    <text evidence="2">The sequence shown here is derived from an EMBL/GenBank/DDBJ whole genome shotgun (WGS) entry which is preliminary data.</text>
</comment>
<evidence type="ECO:0000313" key="2">
    <source>
        <dbReference type="EMBL" id="MFC0606056.1"/>
    </source>
</evidence>
<protein>
    <recommendedName>
        <fullName evidence="4">Lipoprotein</fullName>
    </recommendedName>
</protein>